<dbReference type="Gene3D" id="3.40.50.150">
    <property type="entry name" value="Vaccinia Virus protein VP39"/>
    <property type="match status" value="1"/>
</dbReference>
<protein>
    <submittedName>
        <fullName evidence="1">DNA (Cytosine-5)-methyltransferase 1</fullName>
    </submittedName>
</protein>
<dbReference type="OrthoDB" id="3476156at2"/>
<gene>
    <name evidence="1" type="ORF">ATK86_1635</name>
</gene>
<accession>A0A2N3V6Q8</accession>
<dbReference type="GO" id="GO:0008168">
    <property type="term" value="F:methyltransferase activity"/>
    <property type="evidence" value="ECO:0007669"/>
    <property type="project" value="UniProtKB-KW"/>
</dbReference>
<dbReference type="SUPFAM" id="SSF53335">
    <property type="entry name" value="S-adenosyl-L-methionine-dependent methyltransferases"/>
    <property type="match status" value="1"/>
</dbReference>
<evidence type="ECO:0000313" key="2">
    <source>
        <dbReference type="Proteomes" id="UP000233766"/>
    </source>
</evidence>
<sequence length="225" mass="24475">MNSPSRPRLLDLYCKAGGASMGYHRAGFDVTGVDIDPQPRYPFTFHQGDALEFLTAHGHEFDAIAASPPCHDHTPLSSRAGVNGSGWLLGATLDQLAAQPVPWVVENVMGADMRADAVLCGSMFGLRTYRHRKFAIDTRIPWLPAVPWHPAHTARTSTKKRRRDFDAGMNISITGDVGSWLGPACMGIDWMTGSELAQAIPPAYTHHLGLHLLDHLDNTTGLEAA</sequence>
<dbReference type="CDD" id="cd02440">
    <property type="entry name" value="AdoMet_MTases"/>
    <property type="match status" value="1"/>
</dbReference>
<organism evidence="1 2">
    <name type="scientific">Nocardia fluminea</name>
    <dbReference type="NCBI Taxonomy" id="134984"/>
    <lineage>
        <taxon>Bacteria</taxon>
        <taxon>Bacillati</taxon>
        <taxon>Actinomycetota</taxon>
        <taxon>Actinomycetes</taxon>
        <taxon>Mycobacteriales</taxon>
        <taxon>Nocardiaceae</taxon>
        <taxon>Nocardia</taxon>
    </lineage>
</organism>
<keyword evidence="1" id="KW-0808">Transferase</keyword>
<keyword evidence="2" id="KW-1185">Reference proteome</keyword>
<evidence type="ECO:0000313" key="1">
    <source>
        <dbReference type="EMBL" id="PKV77305.1"/>
    </source>
</evidence>
<comment type="caution">
    <text evidence="1">The sequence shown here is derived from an EMBL/GenBank/DDBJ whole genome shotgun (WGS) entry which is preliminary data.</text>
</comment>
<name>A0A2N3V6Q8_9NOCA</name>
<dbReference type="InterPro" id="IPR029063">
    <property type="entry name" value="SAM-dependent_MTases_sf"/>
</dbReference>
<reference evidence="1 2" key="1">
    <citation type="submission" date="2017-12" db="EMBL/GenBank/DDBJ databases">
        <title>Sequencing the genomes of 1000 Actinobacteria strains.</title>
        <authorList>
            <person name="Klenk H.-P."/>
        </authorList>
    </citation>
    <scope>NUCLEOTIDE SEQUENCE [LARGE SCALE GENOMIC DNA]</scope>
    <source>
        <strain evidence="1 2">DSM 44489</strain>
    </source>
</reference>
<proteinExistence type="predicted"/>
<keyword evidence="1" id="KW-0489">Methyltransferase</keyword>
<dbReference type="RefSeq" id="WP_101463997.1">
    <property type="nucleotide sequence ID" value="NZ_PJMW01000002.1"/>
</dbReference>
<dbReference type="EMBL" id="PJMW01000002">
    <property type="protein sequence ID" value="PKV77305.1"/>
    <property type="molecule type" value="Genomic_DNA"/>
</dbReference>
<dbReference type="GO" id="GO:0032259">
    <property type="term" value="P:methylation"/>
    <property type="evidence" value="ECO:0007669"/>
    <property type="project" value="UniProtKB-KW"/>
</dbReference>
<dbReference type="Proteomes" id="UP000233766">
    <property type="component" value="Unassembled WGS sequence"/>
</dbReference>
<dbReference type="AlphaFoldDB" id="A0A2N3V6Q8"/>